<dbReference type="InterPro" id="IPR036526">
    <property type="entry name" value="C-N_Hydrolase_sf"/>
</dbReference>
<dbReference type="Pfam" id="PF00795">
    <property type="entry name" value="CN_hydrolase"/>
    <property type="match status" value="1"/>
</dbReference>
<dbReference type="PROSITE" id="PS01227">
    <property type="entry name" value="UPF0012"/>
    <property type="match status" value="1"/>
</dbReference>
<gene>
    <name evidence="4" type="ORF">AB4Y30_12355</name>
</gene>
<dbReference type="GO" id="GO:0016811">
    <property type="term" value="F:hydrolase activity, acting on carbon-nitrogen (but not peptide) bonds, in linear amides"/>
    <property type="evidence" value="ECO:0007669"/>
    <property type="project" value="InterPro"/>
</dbReference>
<keyword evidence="2 4" id="KW-0378">Hydrolase</keyword>
<dbReference type="Gene3D" id="3.60.110.10">
    <property type="entry name" value="Carbon-nitrogen hydrolase"/>
    <property type="match status" value="1"/>
</dbReference>
<dbReference type="InterPro" id="IPR001110">
    <property type="entry name" value="UPF0012_CS"/>
</dbReference>
<evidence type="ECO:0000313" key="4">
    <source>
        <dbReference type="EMBL" id="XDK31814.1"/>
    </source>
</evidence>
<dbReference type="PANTHER" id="PTHR23088">
    <property type="entry name" value="NITRILASE-RELATED"/>
    <property type="match status" value="1"/>
</dbReference>
<feature type="domain" description="CN hydrolase" evidence="3">
    <location>
        <begin position="1"/>
        <end position="252"/>
    </location>
</feature>
<dbReference type="EMBL" id="CP162599">
    <property type="protein sequence ID" value="XDK31814.1"/>
    <property type="molecule type" value="Genomic_DNA"/>
</dbReference>
<dbReference type="PROSITE" id="PS50263">
    <property type="entry name" value="CN_HYDROLASE"/>
    <property type="match status" value="1"/>
</dbReference>
<dbReference type="AlphaFoldDB" id="A0AB39HNF1"/>
<accession>A0AB39HNF1</accession>
<organism evidence="4">
    <name type="scientific">Ornithinibacillus sp. 4-3</name>
    <dbReference type="NCBI Taxonomy" id="3231488"/>
    <lineage>
        <taxon>Bacteria</taxon>
        <taxon>Bacillati</taxon>
        <taxon>Bacillota</taxon>
        <taxon>Bacilli</taxon>
        <taxon>Bacillales</taxon>
        <taxon>Bacillaceae</taxon>
        <taxon>Ornithinibacillus</taxon>
    </lineage>
</organism>
<dbReference type="InterPro" id="IPR003010">
    <property type="entry name" value="C-N_Hydrolase"/>
</dbReference>
<dbReference type="InterPro" id="IPR045254">
    <property type="entry name" value="Nit1/2_C-N_Hydrolase"/>
</dbReference>
<reference evidence="4" key="1">
    <citation type="submission" date="2024-07" db="EMBL/GenBank/DDBJ databases">
        <title>Halotolerant mesophilic bacterium Ornithinibacillus sp. 4-3, sp. nov., isolated from soil.</title>
        <authorList>
            <person name="Sidarenka A.V."/>
            <person name="Guliayeva D.E."/>
            <person name="Leanovich S.I."/>
            <person name="Hileuskaya K.S."/>
            <person name="Akhremchuk A.E."/>
            <person name="Sikolenko M.A."/>
            <person name="Valentovich L.N."/>
        </authorList>
    </citation>
    <scope>NUCLEOTIDE SEQUENCE</scope>
    <source>
        <strain evidence="4">4-3</strain>
    </source>
</reference>
<evidence type="ECO:0000256" key="2">
    <source>
        <dbReference type="ARBA" id="ARBA00022801"/>
    </source>
</evidence>
<protein>
    <submittedName>
        <fullName evidence="4">Carbon-nitrogen hydrolase family protein</fullName>
    </submittedName>
</protein>
<dbReference type="SUPFAM" id="SSF56317">
    <property type="entry name" value="Carbon-nitrogen hydrolase"/>
    <property type="match status" value="1"/>
</dbReference>
<evidence type="ECO:0000259" key="3">
    <source>
        <dbReference type="PROSITE" id="PS50263"/>
    </source>
</evidence>
<dbReference type="RefSeq" id="WP_368652538.1">
    <property type="nucleotide sequence ID" value="NZ_CP162599.1"/>
</dbReference>
<comment type="similarity">
    <text evidence="1">Belongs to the carbon-nitrogen hydrolase superfamily. NIT1/NIT2 family.</text>
</comment>
<proteinExistence type="inferred from homology"/>
<sequence>MKVASIQMNVREDKEKNIQKALKFVDQAAKEGAKLVCLPEYIDYMGPDDKELKQKISETIPGPTTNLFSEKAKELGIYINCGSFMEKADDGRSYNTSVLFNDQGEIIATYRKMHLYDVEMEDRISIKESDAIKPGTELSVVDTPVGKMGLSICYDVRFPELYRSLALQGAQIMFIPAAFPIYTGYLHWELLIRARAVENQCYVIATGQYGFYDTGEGVEDAKYGSSMIVDPWGTVIARAPEGEGIITADIDITKVDEFRNTIPCFEHRKPEYYQL</sequence>
<name>A0AB39HNF1_9BACI</name>
<dbReference type="PANTHER" id="PTHR23088:SF27">
    <property type="entry name" value="DEAMINATED GLUTATHIONE AMIDASE"/>
    <property type="match status" value="1"/>
</dbReference>
<evidence type="ECO:0000256" key="1">
    <source>
        <dbReference type="ARBA" id="ARBA00010613"/>
    </source>
</evidence>
<dbReference type="CDD" id="cd07572">
    <property type="entry name" value="nit"/>
    <property type="match status" value="1"/>
</dbReference>